<evidence type="ECO:0000313" key="3">
    <source>
        <dbReference type="Proteomes" id="UP000253508"/>
    </source>
</evidence>
<dbReference type="InterPro" id="IPR036390">
    <property type="entry name" value="WH_DNA-bd_sf"/>
</dbReference>
<dbReference type="PROSITE" id="PS50995">
    <property type="entry name" value="HTH_MARR_2"/>
    <property type="match status" value="1"/>
</dbReference>
<accession>A0A367Y7M1</accession>
<dbReference type="RefSeq" id="WP_114116743.1">
    <property type="nucleotide sequence ID" value="NZ_BMHU01000001.1"/>
</dbReference>
<dbReference type="InterPro" id="IPR000835">
    <property type="entry name" value="HTH_MarR-typ"/>
</dbReference>
<dbReference type="SMART" id="SM00347">
    <property type="entry name" value="HTH_MARR"/>
    <property type="match status" value="1"/>
</dbReference>
<dbReference type="Gene3D" id="1.10.10.10">
    <property type="entry name" value="Winged helix-like DNA-binding domain superfamily/Winged helix DNA-binding domain"/>
    <property type="match status" value="1"/>
</dbReference>
<sequence length="149" mass="15716">MDFTPTDAARLSLLIEQLVRAIRPLATDDALSQAAAAVLSRLDATGPGGVTDLARAEGVSQPAMTQLVARLNDDGLLSRTPSPTDRRSVVVTLTDAGRAALATRRARRTEFIRDSLMELDGGEQRAIVAALPALGRLVEATRERGAAGE</sequence>
<dbReference type="GO" id="GO:0003700">
    <property type="term" value="F:DNA-binding transcription factor activity"/>
    <property type="evidence" value="ECO:0007669"/>
    <property type="project" value="InterPro"/>
</dbReference>
<dbReference type="Proteomes" id="UP000253508">
    <property type="component" value="Unassembled WGS sequence"/>
</dbReference>
<reference evidence="2 3" key="1">
    <citation type="submission" date="2018-07" db="EMBL/GenBank/DDBJ databases">
        <title>Microbacterium endoborsara sp. nov., a novel actinobacterium isolated from Borszczowia aralocaspica.</title>
        <authorList>
            <person name="An D."/>
        </authorList>
    </citation>
    <scope>NUCLEOTIDE SEQUENCE [LARGE SCALE GENOMIC DNA]</scope>
    <source>
        <strain evidence="2 3">C1.15228</strain>
    </source>
</reference>
<dbReference type="InterPro" id="IPR052526">
    <property type="entry name" value="HTH-type_Bedaq_tolerance"/>
</dbReference>
<dbReference type="EMBL" id="QORO01000001">
    <property type="protein sequence ID" value="RCK61639.1"/>
    <property type="molecule type" value="Genomic_DNA"/>
</dbReference>
<protein>
    <submittedName>
        <fullName evidence="2">MarR family transcriptional regulator</fullName>
    </submittedName>
</protein>
<dbReference type="SUPFAM" id="SSF46785">
    <property type="entry name" value="Winged helix' DNA-binding domain"/>
    <property type="match status" value="1"/>
</dbReference>
<feature type="domain" description="HTH marR-type" evidence="1">
    <location>
        <begin position="8"/>
        <end position="136"/>
    </location>
</feature>
<evidence type="ECO:0000313" key="2">
    <source>
        <dbReference type="EMBL" id="RCK61639.1"/>
    </source>
</evidence>
<dbReference type="Pfam" id="PF01047">
    <property type="entry name" value="MarR"/>
    <property type="match status" value="1"/>
</dbReference>
<dbReference type="InterPro" id="IPR036388">
    <property type="entry name" value="WH-like_DNA-bd_sf"/>
</dbReference>
<comment type="caution">
    <text evidence="2">The sequence shown here is derived from an EMBL/GenBank/DDBJ whole genome shotgun (WGS) entry which is preliminary data.</text>
</comment>
<gene>
    <name evidence="2" type="ORF">DTO57_03150</name>
</gene>
<dbReference type="PANTHER" id="PTHR39515:SF2">
    <property type="entry name" value="HTH-TYPE TRANSCRIPTIONAL REGULATOR RV0880"/>
    <property type="match status" value="1"/>
</dbReference>
<dbReference type="PANTHER" id="PTHR39515">
    <property type="entry name" value="CONSERVED PROTEIN"/>
    <property type="match status" value="1"/>
</dbReference>
<dbReference type="OrthoDB" id="162531at2"/>
<keyword evidence="3" id="KW-1185">Reference proteome</keyword>
<proteinExistence type="predicted"/>
<name>A0A367Y7M1_9MICO</name>
<dbReference type="AlphaFoldDB" id="A0A367Y7M1"/>
<organism evidence="2 3">
    <name type="scientific">Microbacterium sorbitolivorans</name>
    <dbReference type="NCBI Taxonomy" id="1867410"/>
    <lineage>
        <taxon>Bacteria</taxon>
        <taxon>Bacillati</taxon>
        <taxon>Actinomycetota</taxon>
        <taxon>Actinomycetes</taxon>
        <taxon>Micrococcales</taxon>
        <taxon>Microbacteriaceae</taxon>
        <taxon>Microbacterium</taxon>
    </lineage>
</organism>
<evidence type="ECO:0000259" key="1">
    <source>
        <dbReference type="PROSITE" id="PS50995"/>
    </source>
</evidence>